<accession>A0A7E4W2T1</accession>
<dbReference type="InterPro" id="IPR000210">
    <property type="entry name" value="BTB/POZ_dom"/>
</dbReference>
<dbReference type="PANTHER" id="PTHR46306:SF1">
    <property type="entry name" value="BTB_POZ DOMAIN-CONTAINING PROTEIN 9"/>
    <property type="match status" value="1"/>
</dbReference>
<dbReference type="GO" id="GO:0008344">
    <property type="term" value="P:adult locomotory behavior"/>
    <property type="evidence" value="ECO:0007669"/>
    <property type="project" value="TreeGrafter"/>
</dbReference>
<protein>
    <submittedName>
        <fullName evidence="3">BTB domain-containing protein</fullName>
    </submittedName>
</protein>
<evidence type="ECO:0000313" key="2">
    <source>
        <dbReference type="Proteomes" id="UP000492821"/>
    </source>
</evidence>
<dbReference type="Proteomes" id="UP000492821">
    <property type="component" value="Unassembled WGS sequence"/>
</dbReference>
<sequence length="385" mass="45493">MSVKNYRKLYLNTKKSDVTLVIDDRELPAHRFILSERSEYFKTMFSSSFIETNSDKITLQETNLKAFKSVLKYIYTGTIEHLYNVKIYSDEFFEVLARAQYYMVTKLLLDTISCIKRNAHVDACLLLNKAIAYTVDDLIGYTTFMIRKGKSCFITQTFKLMSPKALEYFLKLRLDEHESTIFKALVYWMQNNLEHSALFPNFLELVDLYVLKEKHLDMLFEPIQLIDRSFYENLLKEQQEKAKKVQKVVNQNVISGIDDLRILDGNRKWQNTIFETNRKTIIVDLKQHYLLNCIKLTVNSSGHFDASYVVDVSNNIHHWKRVIDHSTYQCFRPQVLYFEECVFRFFRIKFMTQHDSIDTNIEALYSTDLPEIDPETTLIVPNQNI</sequence>
<evidence type="ECO:0000313" key="3">
    <source>
        <dbReference type="WBParaSite" id="Pan_g6318.t1"/>
    </source>
</evidence>
<dbReference type="Pfam" id="PF00651">
    <property type="entry name" value="BTB"/>
    <property type="match status" value="1"/>
</dbReference>
<dbReference type="PANTHER" id="PTHR46306">
    <property type="entry name" value="BTB/POZ DOMAIN-CONTAINING PROTEIN 9"/>
    <property type="match status" value="1"/>
</dbReference>
<dbReference type="InterPro" id="IPR008979">
    <property type="entry name" value="Galactose-bd-like_sf"/>
</dbReference>
<dbReference type="SMART" id="SM00225">
    <property type="entry name" value="BTB"/>
    <property type="match status" value="1"/>
</dbReference>
<dbReference type="AlphaFoldDB" id="A0A7E4W2T1"/>
<evidence type="ECO:0000259" key="1">
    <source>
        <dbReference type="PROSITE" id="PS50097"/>
    </source>
</evidence>
<proteinExistence type="predicted"/>
<dbReference type="Gene3D" id="2.60.120.260">
    <property type="entry name" value="Galactose-binding domain-like"/>
    <property type="match status" value="1"/>
</dbReference>
<dbReference type="GO" id="GO:0005737">
    <property type="term" value="C:cytoplasm"/>
    <property type="evidence" value="ECO:0007669"/>
    <property type="project" value="TreeGrafter"/>
</dbReference>
<name>A0A7E4W2T1_PANRE</name>
<dbReference type="GO" id="GO:0048512">
    <property type="term" value="P:circadian behavior"/>
    <property type="evidence" value="ECO:0007669"/>
    <property type="project" value="TreeGrafter"/>
</dbReference>
<reference evidence="3" key="2">
    <citation type="submission" date="2020-10" db="UniProtKB">
        <authorList>
            <consortium name="WormBaseParasite"/>
        </authorList>
    </citation>
    <scope>IDENTIFICATION</scope>
</reference>
<dbReference type="PROSITE" id="PS50097">
    <property type="entry name" value="BTB"/>
    <property type="match status" value="1"/>
</dbReference>
<organism evidence="2 3">
    <name type="scientific">Panagrellus redivivus</name>
    <name type="common">Microworm</name>
    <dbReference type="NCBI Taxonomy" id="6233"/>
    <lineage>
        <taxon>Eukaryota</taxon>
        <taxon>Metazoa</taxon>
        <taxon>Ecdysozoa</taxon>
        <taxon>Nematoda</taxon>
        <taxon>Chromadorea</taxon>
        <taxon>Rhabditida</taxon>
        <taxon>Tylenchina</taxon>
        <taxon>Panagrolaimomorpha</taxon>
        <taxon>Panagrolaimoidea</taxon>
        <taxon>Panagrolaimidae</taxon>
        <taxon>Panagrellus</taxon>
    </lineage>
</organism>
<feature type="domain" description="BTB" evidence="1">
    <location>
        <begin position="16"/>
        <end position="80"/>
    </location>
</feature>
<dbReference type="InterPro" id="IPR052407">
    <property type="entry name" value="BTB_POZ_domain_cont_9"/>
</dbReference>
<dbReference type="InterPro" id="IPR011333">
    <property type="entry name" value="SKP1/BTB/POZ_sf"/>
</dbReference>
<dbReference type="SUPFAM" id="SSF49785">
    <property type="entry name" value="Galactose-binding domain-like"/>
    <property type="match status" value="1"/>
</dbReference>
<dbReference type="Pfam" id="PF00754">
    <property type="entry name" value="F5_F8_type_C"/>
    <property type="match status" value="1"/>
</dbReference>
<dbReference type="InterPro" id="IPR000421">
    <property type="entry name" value="FA58C"/>
</dbReference>
<dbReference type="Gene3D" id="3.30.710.10">
    <property type="entry name" value="Potassium Channel Kv1.1, Chain A"/>
    <property type="match status" value="1"/>
</dbReference>
<dbReference type="WBParaSite" id="Pan_g6318.t1">
    <property type="protein sequence ID" value="Pan_g6318.t1"/>
    <property type="gene ID" value="Pan_g6318"/>
</dbReference>
<keyword evidence="2" id="KW-1185">Reference proteome</keyword>
<dbReference type="SUPFAM" id="SSF54695">
    <property type="entry name" value="POZ domain"/>
    <property type="match status" value="1"/>
</dbReference>
<reference evidence="2" key="1">
    <citation type="journal article" date="2013" name="Genetics">
        <title>The draft genome and transcriptome of Panagrellus redivivus are shaped by the harsh demands of a free-living lifestyle.</title>
        <authorList>
            <person name="Srinivasan J."/>
            <person name="Dillman A.R."/>
            <person name="Macchietto M.G."/>
            <person name="Heikkinen L."/>
            <person name="Lakso M."/>
            <person name="Fracchia K.M."/>
            <person name="Antoshechkin I."/>
            <person name="Mortazavi A."/>
            <person name="Wong G."/>
            <person name="Sternberg P.W."/>
        </authorList>
    </citation>
    <scope>NUCLEOTIDE SEQUENCE [LARGE SCALE GENOMIC DNA]</scope>
    <source>
        <strain evidence="2">MT8872</strain>
    </source>
</reference>
<dbReference type="GO" id="GO:0050804">
    <property type="term" value="P:modulation of chemical synaptic transmission"/>
    <property type="evidence" value="ECO:0007669"/>
    <property type="project" value="TreeGrafter"/>
</dbReference>